<dbReference type="InterPro" id="IPR013320">
    <property type="entry name" value="ConA-like_dom_sf"/>
</dbReference>
<dbReference type="InterPro" id="IPR000998">
    <property type="entry name" value="MAM_dom"/>
</dbReference>
<feature type="disulfide bond" evidence="2">
    <location>
        <begin position="24"/>
        <end position="39"/>
    </location>
</feature>
<dbReference type="Gene3D" id="4.10.400.10">
    <property type="entry name" value="Low-density Lipoprotein Receptor"/>
    <property type="match status" value="1"/>
</dbReference>
<dbReference type="PANTHER" id="PTHR23282">
    <property type="entry name" value="APICAL ENDOSOMAL GLYCOPROTEIN PRECURSOR"/>
    <property type="match status" value="1"/>
</dbReference>
<accession>A0A8C5ZMN2</accession>
<dbReference type="GO" id="GO:0016020">
    <property type="term" value="C:membrane"/>
    <property type="evidence" value="ECO:0007669"/>
    <property type="project" value="InterPro"/>
</dbReference>
<comment type="caution">
    <text evidence="2">Lacks conserved residue(s) required for the propagation of feature annotation.</text>
</comment>
<evidence type="ECO:0000259" key="3">
    <source>
        <dbReference type="PROSITE" id="PS50060"/>
    </source>
</evidence>
<organism evidence="4 5">
    <name type="scientific">Marmota marmota marmota</name>
    <name type="common">Alpine marmot</name>
    <dbReference type="NCBI Taxonomy" id="9994"/>
    <lineage>
        <taxon>Eukaryota</taxon>
        <taxon>Metazoa</taxon>
        <taxon>Chordata</taxon>
        <taxon>Craniata</taxon>
        <taxon>Vertebrata</taxon>
        <taxon>Euteleostomi</taxon>
        <taxon>Mammalia</taxon>
        <taxon>Eutheria</taxon>
        <taxon>Euarchontoglires</taxon>
        <taxon>Glires</taxon>
        <taxon>Rodentia</taxon>
        <taxon>Sciuromorpha</taxon>
        <taxon>Sciuridae</taxon>
        <taxon>Xerinae</taxon>
        <taxon>Marmotini</taxon>
        <taxon>Marmota</taxon>
    </lineage>
</organism>
<protein>
    <recommendedName>
        <fullName evidence="3">MAM domain-containing protein</fullName>
    </recommendedName>
</protein>
<name>A0A8C5ZMN2_MARMA</name>
<dbReference type="PROSITE" id="PS50060">
    <property type="entry name" value="MAM_2"/>
    <property type="match status" value="2"/>
</dbReference>
<evidence type="ECO:0000256" key="2">
    <source>
        <dbReference type="PROSITE-ProRule" id="PRU00124"/>
    </source>
</evidence>
<dbReference type="SMART" id="SM00137">
    <property type="entry name" value="MAM"/>
    <property type="match status" value="1"/>
</dbReference>
<dbReference type="Ensembl" id="ENSMMMT00000018752.1">
    <property type="protein sequence ID" value="ENSMMMP00000016469.1"/>
    <property type="gene ID" value="ENSMMMG00000014634.1"/>
</dbReference>
<dbReference type="InterPro" id="IPR051560">
    <property type="entry name" value="MAM_domain-containing"/>
</dbReference>
<feature type="domain" description="MAM" evidence="3">
    <location>
        <begin position="43"/>
        <end position="201"/>
    </location>
</feature>
<dbReference type="CDD" id="cd06263">
    <property type="entry name" value="MAM"/>
    <property type="match status" value="1"/>
</dbReference>
<reference evidence="4" key="1">
    <citation type="submission" date="2025-08" db="UniProtKB">
        <authorList>
            <consortium name="Ensembl"/>
        </authorList>
    </citation>
    <scope>IDENTIFICATION</scope>
</reference>
<dbReference type="PROSITE" id="PS50068">
    <property type="entry name" value="LDLRA_2"/>
    <property type="match status" value="1"/>
</dbReference>
<dbReference type="AlphaFoldDB" id="A0A8C5ZMN2"/>
<sequence>MVQLLKTEAFQCDDGVFLPPDNVCDFTNQCGDNSDEQQCSNYERCDFEDGLCNMEQEDSVQLGWKKRNGMTGLSPPFHDHNGDMSAHFLSLVSRVDGNSSNLRSRLFLPTNDQHACQITFYHFLSHVNGKLMVGLQTERGGPVGNLWQNTAKLQNRWERNVIKIQSSKNFQVVFQGQMIATHEQDVVVAIDDISFSSGCLPAHDEILPCQEALNTEQESCHPDMSLCRFDSTGEELRMCQPCSFDFDMCDWTAEASAGQISWKRTKASEFTAIESAPQQNLTSNDEGYFVWLGAMHAFPLSHLDSRAFLNSSLCHCWGKSCHLQFSYCMENGVLRVGLYHNEVRGS</sequence>
<dbReference type="PANTHER" id="PTHR23282:SF101">
    <property type="entry name" value="MAM DOMAIN-CONTAINING PROTEIN"/>
    <property type="match status" value="1"/>
</dbReference>
<dbReference type="GeneTree" id="ENSGT00940000165398"/>
<dbReference type="Gene3D" id="2.60.120.200">
    <property type="match status" value="2"/>
</dbReference>
<dbReference type="InterPro" id="IPR036055">
    <property type="entry name" value="LDL_receptor-like_sf"/>
</dbReference>
<dbReference type="Pfam" id="PF00629">
    <property type="entry name" value="MAM"/>
    <property type="match status" value="2"/>
</dbReference>
<feature type="disulfide bond" evidence="2">
    <location>
        <begin position="12"/>
        <end position="30"/>
    </location>
</feature>
<reference evidence="4" key="2">
    <citation type="submission" date="2025-09" db="UniProtKB">
        <authorList>
            <consortium name="Ensembl"/>
        </authorList>
    </citation>
    <scope>IDENTIFICATION</scope>
</reference>
<dbReference type="SMART" id="SM00192">
    <property type="entry name" value="LDLa"/>
    <property type="match status" value="1"/>
</dbReference>
<evidence type="ECO:0000313" key="4">
    <source>
        <dbReference type="Ensembl" id="ENSMMMP00000016469.1"/>
    </source>
</evidence>
<keyword evidence="5" id="KW-1185">Reference proteome</keyword>
<dbReference type="CDD" id="cd00112">
    <property type="entry name" value="LDLa"/>
    <property type="match status" value="1"/>
</dbReference>
<feature type="domain" description="MAM" evidence="3">
    <location>
        <begin position="240"/>
        <end position="290"/>
    </location>
</feature>
<evidence type="ECO:0000313" key="5">
    <source>
        <dbReference type="Proteomes" id="UP000694407"/>
    </source>
</evidence>
<dbReference type="SUPFAM" id="SSF49899">
    <property type="entry name" value="Concanavalin A-like lectins/glucanases"/>
    <property type="match status" value="2"/>
</dbReference>
<dbReference type="InterPro" id="IPR002172">
    <property type="entry name" value="LDrepeatLR_classA_rpt"/>
</dbReference>
<evidence type="ECO:0000256" key="1">
    <source>
        <dbReference type="ARBA" id="ARBA00023157"/>
    </source>
</evidence>
<dbReference type="Proteomes" id="UP000694407">
    <property type="component" value="Unplaced"/>
</dbReference>
<proteinExistence type="predicted"/>
<keyword evidence="1 2" id="KW-1015">Disulfide bond</keyword>
<dbReference type="SUPFAM" id="SSF57424">
    <property type="entry name" value="LDL receptor-like module"/>
    <property type="match status" value="1"/>
</dbReference>